<reference evidence="3" key="1">
    <citation type="submission" date="2021-01" db="EMBL/GenBank/DDBJ databases">
        <authorList>
            <person name="Corre E."/>
            <person name="Pelletier E."/>
            <person name="Niang G."/>
            <person name="Scheremetjew M."/>
            <person name="Finn R."/>
            <person name="Kale V."/>
            <person name="Holt S."/>
            <person name="Cochrane G."/>
            <person name="Meng A."/>
            <person name="Brown T."/>
            <person name="Cohen L."/>
        </authorList>
    </citation>
    <scope>NUCLEOTIDE SEQUENCE</scope>
    <source>
        <strain evidence="3">CCMP1510</strain>
    </source>
</reference>
<evidence type="ECO:0000313" key="3">
    <source>
        <dbReference type="EMBL" id="CAE0364462.1"/>
    </source>
</evidence>
<proteinExistence type="predicted"/>
<feature type="repeat" description="ANK" evidence="1">
    <location>
        <begin position="144"/>
        <end position="176"/>
    </location>
</feature>
<dbReference type="AlphaFoldDB" id="A0A7S3JUZ6"/>
<feature type="compositionally biased region" description="Basic residues" evidence="2">
    <location>
        <begin position="13"/>
        <end position="24"/>
    </location>
</feature>
<evidence type="ECO:0000256" key="1">
    <source>
        <dbReference type="PROSITE-ProRule" id="PRU00023"/>
    </source>
</evidence>
<dbReference type="Gene3D" id="1.25.40.20">
    <property type="entry name" value="Ankyrin repeat-containing domain"/>
    <property type="match status" value="3"/>
</dbReference>
<feature type="compositionally biased region" description="Basic and acidic residues" evidence="2">
    <location>
        <begin position="199"/>
        <end position="210"/>
    </location>
</feature>
<dbReference type="PANTHER" id="PTHR22677">
    <property type="entry name" value="ANKYRIN REPEAT DOMAIN-CONTAINING PROTEIN 60"/>
    <property type="match status" value="1"/>
</dbReference>
<feature type="repeat" description="ANK" evidence="1">
    <location>
        <begin position="110"/>
        <end position="142"/>
    </location>
</feature>
<keyword evidence="1" id="KW-0040">ANK repeat</keyword>
<dbReference type="InterPro" id="IPR002110">
    <property type="entry name" value="Ankyrin_rpt"/>
</dbReference>
<dbReference type="Pfam" id="PF12796">
    <property type="entry name" value="Ank_2"/>
    <property type="match status" value="2"/>
</dbReference>
<feature type="region of interest" description="Disordered" evidence="2">
    <location>
        <begin position="199"/>
        <end position="224"/>
    </location>
</feature>
<feature type="repeat" description="ANK" evidence="1">
    <location>
        <begin position="77"/>
        <end position="109"/>
    </location>
</feature>
<dbReference type="PROSITE" id="PS50088">
    <property type="entry name" value="ANK_REPEAT"/>
    <property type="match status" value="3"/>
</dbReference>
<dbReference type="SMART" id="SM00248">
    <property type="entry name" value="ANK"/>
    <property type="match status" value="3"/>
</dbReference>
<evidence type="ECO:0000256" key="2">
    <source>
        <dbReference type="SAM" id="MobiDB-lite"/>
    </source>
</evidence>
<dbReference type="SUPFAM" id="SSF48403">
    <property type="entry name" value="Ankyrin repeat"/>
    <property type="match status" value="1"/>
</dbReference>
<dbReference type="PROSITE" id="PS50297">
    <property type="entry name" value="ANK_REP_REGION"/>
    <property type="match status" value="3"/>
</dbReference>
<feature type="compositionally biased region" description="Basic and acidic residues" evidence="2">
    <location>
        <begin position="1"/>
        <end position="12"/>
    </location>
</feature>
<gene>
    <name evidence="3" type="ORF">ALAG00032_LOCUS5203</name>
</gene>
<sequence>MKDDLVGKEEGKKKKVQWKKKRKRSGADQISSKRSAPKGISLPLHSAARSGEVGHITELLTEASARGAHIVDARDEHGRTPLHLAAYSGHSNVLCALLENGANVHAGAMDNMTALHFASQSGSLECVRKLLEAGADKDAVMTNNRRTPLHIALLRSRCDIIDTLIEAGANIDAADSKSITPRSSQLVLDILARRQSEQEQLRKNSSDNKQNHNVIIDTDPLLSS</sequence>
<dbReference type="EMBL" id="HBIJ01007380">
    <property type="protein sequence ID" value="CAE0364462.1"/>
    <property type="molecule type" value="Transcribed_RNA"/>
</dbReference>
<dbReference type="InterPro" id="IPR039323">
    <property type="entry name" value="ANKRD_45/46/60"/>
</dbReference>
<dbReference type="InterPro" id="IPR036770">
    <property type="entry name" value="Ankyrin_rpt-contain_sf"/>
</dbReference>
<name>A0A7S3JUZ6_9STRA</name>
<feature type="region of interest" description="Disordered" evidence="2">
    <location>
        <begin position="1"/>
        <end position="47"/>
    </location>
</feature>
<accession>A0A7S3JUZ6</accession>
<protein>
    <submittedName>
        <fullName evidence="3">Uncharacterized protein</fullName>
    </submittedName>
</protein>
<dbReference type="PRINTS" id="PR01415">
    <property type="entry name" value="ANKYRIN"/>
</dbReference>
<organism evidence="3">
    <name type="scientific">Aureoumbra lagunensis</name>
    <dbReference type="NCBI Taxonomy" id="44058"/>
    <lineage>
        <taxon>Eukaryota</taxon>
        <taxon>Sar</taxon>
        <taxon>Stramenopiles</taxon>
        <taxon>Ochrophyta</taxon>
        <taxon>Pelagophyceae</taxon>
        <taxon>Pelagomonadales</taxon>
        <taxon>Aureoumbra</taxon>
    </lineage>
</organism>
<dbReference type="PANTHER" id="PTHR22677:SF4">
    <property type="entry name" value="USHER SYNDROME TYPE-1G PROTEIN-LIKE PROTEIN"/>
    <property type="match status" value="1"/>
</dbReference>